<keyword evidence="4" id="KW-0223">Dioxygenase</keyword>
<evidence type="ECO:0000256" key="5">
    <source>
        <dbReference type="ARBA" id="ARBA00023002"/>
    </source>
</evidence>
<feature type="domain" description="Fe2OG dioxygenase" evidence="7">
    <location>
        <begin position="111"/>
        <end position="213"/>
    </location>
</feature>
<proteinExistence type="predicted"/>
<dbReference type="InterPro" id="IPR051559">
    <property type="entry name" value="HIF_prolyl_hydroxylases"/>
</dbReference>
<dbReference type="GO" id="GO:0008198">
    <property type="term" value="F:ferrous iron binding"/>
    <property type="evidence" value="ECO:0007669"/>
    <property type="project" value="TreeGrafter"/>
</dbReference>
<dbReference type="SMART" id="SM00702">
    <property type="entry name" value="P4Hc"/>
    <property type="match status" value="1"/>
</dbReference>
<organism evidence="8 9">
    <name type="scientific">Alginatibacterium sediminis</name>
    <dbReference type="NCBI Taxonomy" id="2164068"/>
    <lineage>
        <taxon>Bacteria</taxon>
        <taxon>Pseudomonadati</taxon>
        <taxon>Pseudomonadota</taxon>
        <taxon>Gammaproteobacteria</taxon>
        <taxon>Alteromonadales</taxon>
        <taxon>Alteromonadaceae</taxon>
        <taxon>Alginatibacterium</taxon>
    </lineage>
</organism>
<keyword evidence="3" id="KW-0847">Vitamin C</keyword>
<dbReference type="Proteomes" id="UP000286482">
    <property type="component" value="Unassembled WGS sequence"/>
</dbReference>
<dbReference type="InterPro" id="IPR006620">
    <property type="entry name" value="Pro_4_hyd_alph"/>
</dbReference>
<evidence type="ECO:0000259" key="7">
    <source>
        <dbReference type="PROSITE" id="PS51471"/>
    </source>
</evidence>
<name>A0A420E9J6_9ALTE</name>
<accession>A0A420E9J6</accession>
<dbReference type="PANTHER" id="PTHR12907:SF26">
    <property type="entry name" value="HIF PROLYL HYDROXYLASE, ISOFORM C"/>
    <property type="match status" value="1"/>
</dbReference>
<dbReference type="EMBL" id="RAQO01000008">
    <property type="protein sequence ID" value="RKF15782.1"/>
    <property type="molecule type" value="Genomic_DNA"/>
</dbReference>
<dbReference type="GO" id="GO:0071456">
    <property type="term" value="P:cellular response to hypoxia"/>
    <property type="evidence" value="ECO:0007669"/>
    <property type="project" value="TreeGrafter"/>
</dbReference>
<protein>
    <submittedName>
        <fullName evidence="8">2OG-Fe(II) oxygenase</fullName>
    </submittedName>
</protein>
<dbReference type="InterPro" id="IPR005123">
    <property type="entry name" value="Oxoglu/Fe-dep_dioxygenase_dom"/>
</dbReference>
<evidence type="ECO:0000256" key="4">
    <source>
        <dbReference type="ARBA" id="ARBA00022964"/>
    </source>
</evidence>
<dbReference type="OrthoDB" id="9783171at2"/>
<reference evidence="8 9" key="1">
    <citation type="submission" date="2018-09" db="EMBL/GenBank/DDBJ databases">
        <authorList>
            <person name="Wang Z."/>
        </authorList>
    </citation>
    <scope>NUCLEOTIDE SEQUENCE [LARGE SCALE GENOMIC DNA]</scope>
    <source>
        <strain evidence="8 9">ALS 81</strain>
    </source>
</reference>
<dbReference type="GO" id="GO:0031418">
    <property type="term" value="F:L-ascorbic acid binding"/>
    <property type="evidence" value="ECO:0007669"/>
    <property type="project" value="UniProtKB-KW"/>
</dbReference>
<dbReference type="PROSITE" id="PS51471">
    <property type="entry name" value="FE2OG_OXY"/>
    <property type="match status" value="1"/>
</dbReference>
<dbReference type="AlphaFoldDB" id="A0A420E9J6"/>
<comment type="cofactor">
    <cofactor evidence="1">
        <name>L-ascorbate</name>
        <dbReference type="ChEBI" id="CHEBI:38290"/>
    </cofactor>
</comment>
<keyword evidence="5" id="KW-0560">Oxidoreductase</keyword>
<evidence type="ECO:0000313" key="8">
    <source>
        <dbReference type="EMBL" id="RKF15782.1"/>
    </source>
</evidence>
<sequence>MVVALKQSSLLGGDGTNDDALFALIAQDIETQGYSIRPTALRPELASSLLHHQQNMATDNFKSAGIGRGQEYLENEFVRTDEICWINGDTAVGQQWLDWNAHLQSSLNKRLFLGLFSFESHFAHYAPGDYYKRHLDAFKGEANRVLSIVVYFNSNWSANSGGELVLYQDHFDKEGIKVVPLLGTIVTFLSEDFPHEVLPANRDRYSIAGWFRVNTSKAQKVDPPL</sequence>
<gene>
    <name evidence="8" type="ORF">DBZ36_15510</name>
</gene>
<dbReference type="Gene3D" id="2.60.120.620">
    <property type="entry name" value="q2cbj1_9rhob like domain"/>
    <property type="match status" value="1"/>
</dbReference>
<keyword evidence="6" id="KW-0408">Iron</keyword>
<comment type="caution">
    <text evidence="8">The sequence shown here is derived from an EMBL/GenBank/DDBJ whole genome shotgun (WGS) entry which is preliminary data.</text>
</comment>
<evidence type="ECO:0000256" key="6">
    <source>
        <dbReference type="ARBA" id="ARBA00023004"/>
    </source>
</evidence>
<evidence type="ECO:0000313" key="9">
    <source>
        <dbReference type="Proteomes" id="UP000286482"/>
    </source>
</evidence>
<keyword evidence="2" id="KW-0479">Metal-binding</keyword>
<dbReference type="Pfam" id="PF13640">
    <property type="entry name" value="2OG-FeII_Oxy_3"/>
    <property type="match status" value="1"/>
</dbReference>
<keyword evidence="9" id="KW-1185">Reference proteome</keyword>
<dbReference type="GO" id="GO:0031543">
    <property type="term" value="F:peptidyl-proline dioxygenase activity"/>
    <property type="evidence" value="ECO:0007669"/>
    <property type="project" value="TreeGrafter"/>
</dbReference>
<dbReference type="PANTHER" id="PTHR12907">
    <property type="entry name" value="EGL NINE HOMOLOG-RELATED"/>
    <property type="match status" value="1"/>
</dbReference>
<dbReference type="InterPro" id="IPR044862">
    <property type="entry name" value="Pro_4_hyd_alph_FE2OG_OXY"/>
</dbReference>
<evidence type="ECO:0000256" key="3">
    <source>
        <dbReference type="ARBA" id="ARBA00022896"/>
    </source>
</evidence>
<evidence type="ECO:0000256" key="1">
    <source>
        <dbReference type="ARBA" id="ARBA00001961"/>
    </source>
</evidence>
<evidence type="ECO:0000256" key="2">
    <source>
        <dbReference type="ARBA" id="ARBA00022723"/>
    </source>
</evidence>